<evidence type="ECO:0000313" key="4">
    <source>
        <dbReference type="Proteomes" id="UP000507470"/>
    </source>
</evidence>
<feature type="domain" description="Fibrinogen C-terminal" evidence="2">
    <location>
        <begin position="124"/>
        <end position="207"/>
    </location>
</feature>
<dbReference type="Pfam" id="PF00147">
    <property type="entry name" value="Fibrinogen_C"/>
    <property type="match status" value="1"/>
</dbReference>
<dbReference type="InterPro" id="IPR003609">
    <property type="entry name" value="Pan_app"/>
</dbReference>
<dbReference type="PANTHER" id="PTHR19143:SF327">
    <property type="entry name" value="FI21813P1-RELATED"/>
    <property type="match status" value="1"/>
</dbReference>
<dbReference type="InterPro" id="IPR014716">
    <property type="entry name" value="Fibrinogen_a/b/g_C_1"/>
</dbReference>
<dbReference type="Pfam" id="PF00024">
    <property type="entry name" value="PAN_1"/>
    <property type="match status" value="1"/>
</dbReference>
<dbReference type="Proteomes" id="UP000507470">
    <property type="component" value="Unassembled WGS sequence"/>
</dbReference>
<dbReference type="PROSITE" id="PS50948">
    <property type="entry name" value="PAN"/>
    <property type="match status" value="1"/>
</dbReference>
<dbReference type="Gene3D" id="3.90.215.10">
    <property type="entry name" value="Gamma Fibrinogen, chain A, domain 1"/>
    <property type="match status" value="1"/>
</dbReference>
<dbReference type="SUPFAM" id="SSF57414">
    <property type="entry name" value="Hairpin loop containing domain-like"/>
    <property type="match status" value="1"/>
</dbReference>
<evidence type="ECO:0000259" key="2">
    <source>
        <dbReference type="PROSITE" id="PS51406"/>
    </source>
</evidence>
<reference evidence="3 4" key="1">
    <citation type="submission" date="2020-06" db="EMBL/GenBank/DDBJ databases">
        <authorList>
            <person name="Li R."/>
            <person name="Bekaert M."/>
        </authorList>
    </citation>
    <scope>NUCLEOTIDE SEQUENCE [LARGE SCALE GENOMIC DNA]</scope>
    <source>
        <strain evidence="4">wild</strain>
    </source>
</reference>
<dbReference type="EMBL" id="CACVKT020007551">
    <property type="protein sequence ID" value="CAC5408517.1"/>
    <property type="molecule type" value="Genomic_DNA"/>
</dbReference>
<dbReference type="InterPro" id="IPR036056">
    <property type="entry name" value="Fibrinogen-like_C"/>
</dbReference>
<sequence length="258" mass="29918">MLLVSTEQCKSGIFHINPDKFDTKLDRYKIRTFENISPRACFDKCIRRPRCHSYNYNRHVLRCELNYQPTYVSFRDFLNEVGFTYVEVDHYREDPLYDTCFGNPCKPGEICEGTNDGGVFCVKEHEEIDEDDCTNLKKLNPNNESGVYTVYPSKTGEGLQVFCDMKNGGWTVIQRRINGSEDFSRNWVEYENGFGDLQYEFWLGLQNFKNSSLEGKTCTSIVFLFLQTASAEVKSFIQSILTTSYWITAITNSPTKRL</sequence>
<dbReference type="SUPFAM" id="SSF56496">
    <property type="entry name" value="Fibrinogen C-terminal domain-like"/>
    <property type="match status" value="1"/>
</dbReference>
<keyword evidence="4" id="KW-1185">Reference proteome</keyword>
<dbReference type="AlphaFoldDB" id="A0A6J8DLB8"/>
<protein>
    <recommendedName>
        <fullName evidence="5">Fibrinogen C-terminal domain-containing protein</fullName>
    </recommendedName>
</protein>
<dbReference type="GO" id="GO:0005615">
    <property type="term" value="C:extracellular space"/>
    <property type="evidence" value="ECO:0007669"/>
    <property type="project" value="TreeGrafter"/>
</dbReference>
<dbReference type="NCBIfam" id="NF040941">
    <property type="entry name" value="GGGWT_bact"/>
    <property type="match status" value="1"/>
</dbReference>
<dbReference type="PANTHER" id="PTHR19143">
    <property type="entry name" value="FIBRINOGEN/TENASCIN/ANGIOPOEITIN"/>
    <property type="match status" value="1"/>
</dbReference>
<dbReference type="PROSITE" id="PS51406">
    <property type="entry name" value="FIBRINOGEN_C_2"/>
    <property type="match status" value="1"/>
</dbReference>
<dbReference type="SMART" id="SM00186">
    <property type="entry name" value="FBG"/>
    <property type="match status" value="1"/>
</dbReference>
<gene>
    <name evidence="3" type="ORF">MCOR_41901</name>
</gene>
<name>A0A6J8DLB8_MYTCO</name>
<proteinExistence type="predicted"/>
<feature type="domain" description="Apple" evidence="1">
    <location>
        <begin position="9"/>
        <end position="90"/>
    </location>
</feature>
<evidence type="ECO:0000313" key="3">
    <source>
        <dbReference type="EMBL" id="CAC5408517.1"/>
    </source>
</evidence>
<evidence type="ECO:0008006" key="5">
    <source>
        <dbReference type="Google" id="ProtNLM"/>
    </source>
</evidence>
<evidence type="ECO:0000259" key="1">
    <source>
        <dbReference type="PROSITE" id="PS50948"/>
    </source>
</evidence>
<dbReference type="OrthoDB" id="10375895at2759"/>
<organism evidence="3 4">
    <name type="scientific">Mytilus coruscus</name>
    <name type="common">Sea mussel</name>
    <dbReference type="NCBI Taxonomy" id="42192"/>
    <lineage>
        <taxon>Eukaryota</taxon>
        <taxon>Metazoa</taxon>
        <taxon>Spiralia</taxon>
        <taxon>Lophotrochozoa</taxon>
        <taxon>Mollusca</taxon>
        <taxon>Bivalvia</taxon>
        <taxon>Autobranchia</taxon>
        <taxon>Pteriomorphia</taxon>
        <taxon>Mytilida</taxon>
        <taxon>Mytiloidea</taxon>
        <taxon>Mytilidae</taxon>
        <taxon>Mytilinae</taxon>
        <taxon>Mytilus</taxon>
    </lineage>
</organism>
<dbReference type="InterPro" id="IPR050373">
    <property type="entry name" value="Fibrinogen_C-term_domain"/>
</dbReference>
<dbReference type="InterPro" id="IPR002181">
    <property type="entry name" value="Fibrinogen_a/b/g_C_dom"/>
</dbReference>
<accession>A0A6J8DLB8</accession>